<comment type="caution">
    <text evidence="3">The sequence shown here is derived from an EMBL/GenBank/DDBJ whole genome shotgun (WGS) entry which is preliminary data.</text>
</comment>
<reference evidence="4" key="1">
    <citation type="journal article" date="2019" name="Int. J. Syst. Evol. Microbiol.">
        <title>The Global Catalogue of Microorganisms (GCM) 10K type strain sequencing project: providing services to taxonomists for standard genome sequencing and annotation.</title>
        <authorList>
            <consortium name="The Broad Institute Genomics Platform"/>
            <consortium name="The Broad Institute Genome Sequencing Center for Infectious Disease"/>
            <person name="Wu L."/>
            <person name="Ma J."/>
        </authorList>
    </citation>
    <scope>NUCLEOTIDE SEQUENCE [LARGE SCALE GENOMIC DNA]</scope>
    <source>
        <strain evidence="4">CGMCC 4.7275</strain>
    </source>
</reference>
<dbReference type="EMBL" id="BMMV01000015">
    <property type="protein sequence ID" value="GGK08501.1"/>
    <property type="molecule type" value="Genomic_DNA"/>
</dbReference>
<accession>A0ABQ2EE21</accession>
<dbReference type="InterPro" id="IPR010982">
    <property type="entry name" value="Lambda_DNA-bd_dom_sf"/>
</dbReference>
<dbReference type="Gene3D" id="1.10.260.40">
    <property type="entry name" value="lambda repressor-like DNA-binding domains"/>
    <property type="match status" value="1"/>
</dbReference>
<dbReference type="Proteomes" id="UP000660265">
    <property type="component" value="Unassembled WGS sequence"/>
</dbReference>
<feature type="region of interest" description="Disordered" evidence="1">
    <location>
        <begin position="302"/>
        <end position="338"/>
    </location>
</feature>
<keyword evidence="4" id="KW-1185">Reference proteome</keyword>
<evidence type="ECO:0000256" key="1">
    <source>
        <dbReference type="SAM" id="MobiDB-lite"/>
    </source>
</evidence>
<dbReference type="PROSITE" id="PS50943">
    <property type="entry name" value="HTH_CROC1"/>
    <property type="match status" value="1"/>
</dbReference>
<protein>
    <submittedName>
        <fullName evidence="3">Transcriptional regulator</fullName>
    </submittedName>
</protein>
<dbReference type="SUPFAM" id="SSF47413">
    <property type="entry name" value="lambda repressor-like DNA-binding domains"/>
    <property type="match status" value="1"/>
</dbReference>
<sequence>MSQLSDTPVPLFAPVHRRRLNPTAAGIVLGAELRRMREAHKFTATHSAKLINASVSKVSRLERAESPPDPRDVDILADRYGADAAERAELKRLAGRALEPEWFDRYSDYAASWMQRLISLESEAVYFCTYEARIVPGLLQTAAYARQIISDGLRVSEGEEVEQRVQLREERQRRFFEQPDAPRGVFLLDQSVLLRQVGTRRTMAEQLRKLLRFSDRPGVTVRFVPLNSSVVSNHGSMAHLRFAPLGPPAMVYVEGDDDATYYVKPDDVERRVELMLRLSHEAAATWRDSRVILRDAITRYETEEPCPADPAAPRPDRRTPSTRCCAGDAGAPSPDASP</sequence>
<dbReference type="Pfam" id="PF19054">
    <property type="entry name" value="DUF5753"/>
    <property type="match status" value="1"/>
</dbReference>
<gene>
    <name evidence="3" type="ORF">GCM10011583_45600</name>
</gene>
<dbReference type="Pfam" id="PF13560">
    <property type="entry name" value="HTH_31"/>
    <property type="match status" value="1"/>
</dbReference>
<feature type="domain" description="HTH cro/C1-type" evidence="2">
    <location>
        <begin position="33"/>
        <end position="87"/>
    </location>
</feature>
<dbReference type="InterPro" id="IPR001387">
    <property type="entry name" value="Cro/C1-type_HTH"/>
</dbReference>
<evidence type="ECO:0000313" key="4">
    <source>
        <dbReference type="Proteomes" id="UP000660265"/>
    </source>
</evidence>
<proteinExistence type="predicted"/>
<dbReference type="InterPro" id="IPR043917">
    <property type="entry name" value="DUF5753"/>
</dbReference>
<dbReference type="SMART" id="SM00530">
    <property type="entry name" value="HTH_XRE"/>
    <property type="match status" value="1"/>
</dbReference>
<dbReference type="CDD" id="cd00093">
    <property type="entry name" value="HTH_XRE"/>
    <property type="match status" value="1"/>
</dbReference>
<evidence type="ECO:0000313" key="3">
    <source>
        <dbReference type="EMBL" id="GGK08501.1"/>
    </source>
</evidence>
<name>A0ABQ2EE21_9ACTN</name>
<organism evidence="3 4">
    <name type="scientific">Streptomyces camponoticapitis</name>
    <dbReference type="NCBI Taxonomy" id="1616125"/>
    <lineage>
        <taxon>Bacteria</taxon>
        <taxon>Bacillati</taxon>
        <taxon>Actinomycetota</taxon>
        <taxon>Actinomycetes</taxon>
        <taxon>Kitasatosporales</taxon>
        <taxon>Streptomycetaceae</taxon>
        <taxon>Streptomyces</taxon>
    </lineage>
</organism>
<evidence type="ECO:0000259" key="2">
    <source>
        <dbReference type="PROSITE" id="PS50943"/>
    </source>
</evidence>